<dbReference type="EMBL" id="BDSP01000141">
    <property type="protein sequence ID" value="GAX19979.1"/>
    <property type="molecule type" value="Genomic_DNA"/>
</dbReference>
<evidence type="ECO:0000313" key="3">
    <source>
        <dbReference type="EMBL" id="GAX19979.1"/>
    </source>
</evidence>
<dbReference type="AlphaFoldDB" id="A0A1Z5K1E0"/>
<keyword evidence="4" id="KW-1185">Reference proteome</keyword>
<evidence type="ECO:0000256" key="2">
    <source>
        <dbReference type="SAM" id="MobiDB-lite"/>
    </source>
</evidence>
<evidence type="ECO:0000256" key="1">
    <source>
        <dbReference type="SAM" id="Coils"/>
    </source>
</evidence>
<sequence>MMMLSRNLTVGRLLLRSHFFRTAYHASAIVQEGAEEIASKVDKDRLKIAARDYNNRRAAYRKQVSQIRKEYAEQVAQQRAADLAEQEAQQKAATRRRLERQRLKNIRSAQNALRQEEMRKQREKEFNDHLVKMQAKRDLQQEQYTKARQNLLDELEKVAPLWLTTPEEVESAFSSEAEQLLWTFPGGILGEPSPSLDAHFWQHETHTWQMNRTYKSRREALLEKVQEMAYNEANIDPSFWTEDRLNERKQLQDKARLRAMVKMAGERSLLWKQRLMMEELSATKEDGIPQPIRAPSNQLLRNDSAKEAEGYRLLLENPTKFFVFDEDKDDYSRRTEDQENYTGPTLGSPIGLRDPLREDSNDGQVFPEVVGKFIKPDMRTEREKKQQEREESMLAAAQIEAHSGDLTIELAAEQQVAEDLEPDLDYDNNEWDSDDEEWKKGLDPIIDQKILETPRQNRFSEDDIDWVLAQLDGKIMHFEQQLKQDIEDMRRRIRTELTTSAPNTSGSIGGLEESLLSLSEEQLILLSDLDEQHEGLSPDEYDERVKAIGLPEEQIASILGRDRDE</sequence>
<name>A0A1Z5K1E0_FISSO</name>
<feature type="region of interest" description="Disordered" evidence="2">
    <location>
        <begin position="331"/>
        <end position="353"/>
    </location>
</feature>
<comment type="caution">
    <text evidence="3">The sequence shown here is derived from an EMBL/GenBank/DDBJ whole genome shotgun (WGS) entry which is preliminary data.</text>
</comment>
<proteinExistence type="predicted"/>
<dbReference type="InParanoid" id="A0A1Z5K1E0"/>
<accession>A0A1Z5K1E0</accession>
<protein>
    <submittedName>
        <fullName evidence="3">Uncharacterized protein</fullName>
    </submittedName>
</protein>
<gene>
    <name evidence="3" type="ORF">FisN_1Lh546</name>
</gene>
<evidence type="ECO:0000313" key="4">
    <source>
        <dbReference type="Proteomes" id="UP000198406"/>
    </source>
</evidence>
<organism evidence="3 4">
    <name type="scientific">Fistulifera solaris</name>
    <name type="common">Oleaginous diatom</name>
    <dbReference type="NCBI Taxonomy" id="1519565"/>
    <lineage>
        <taxon>Eukaryota</taxon>
        <taxon>Sar</taxon>
        <taxon>Stramenopiles</taxon>
        <taxon>Ochrophyta</taxon>
        <taxon>Bacillariophyta</taxon>
        <taxon>Bacillariophyceae</taxon>
        <taxon>Bacillariophycidae</taxon>
        <taxon>Naviculales</taxon>
        <taxon>Naviculaceae</taxon>
        <taxon>Fistulifera</taxon>
    </lineage>
</organism>
<keyword evidence="1" id="KW-0175">Coiled coil</keyword>
<feature type="coiled-coil region" evidence="1">
    <location>
        <begin position="43"/>
        <end position="104"/>
    </location>
</feature>
<dbReference type="OrthoDB" id="46074at2759"/>
<dbReference type="Proteomes" id="UP000198406">
    <property type="component" value="Unassembled WGS sequence"/>
</dbReference>
<reference evidence="3 4" key="1">
    <citation type="journal article" date="2015" name="Plant Cell">
        <title>Oil accumulation by the oleaginous diatom Fistulifera solaris as revealed by the genome and transcriptome.</title>
        <authorList>
            <person name="Tanaka T."/>
            <person name="Maeda Y."/>
            <person name="Veluchamy A."/>
            <person name="Tanaka M."/>
            <person name="Abida H."/>
            <person name="Marechal E."/>
            <person name="Bowler C."/>
            <person name="Muto M."/>
            <person name="Sunaga Y."/>
            <person name="Tanaka M."/>
            <person name="Yoshino T."/>
            <person name="Taniguchi T."/>
            <person name="Fukuda Y."/>
            <person name="Nemoto M."/>
            <person name="Matsumoto M."/>
            <person name="Wong P.S."/>
            <person name="Aburatani S."/>
            <person name="Fujibuchi W."/>
        </authorList>
    </citation>
    <scope>NUCLEOTIDE SEQUENCE [LARGE SCALE GENOMIC DNA]</scope>
    <source>
        <strain evidence="3 4">JPCC DA0580</strain>
    </source>
</reference>